<dbReference type="EnsemblBacteria" id="BAD84289">
    <property type="protein sequence ID" value="BAD84289"/>
    <property type="gene ID" value="TK0100"/>
</dbReference>
<organism evidence="1 2">
    <name type="scientific">Thermococcus kodakarensis (strain ATCC BAA-918 / JCM 12380 / KOD1)</name>
    <name type="common">Pyrococcus kodakaraensis (strain KOD1)</name>
    <dbReference type="NCBI Taxonomy" id="69014"/>
    <lineage>
        <taxon>Archaea</taxon>
        <taxon>Methanobacteriati</taxon>
        <taxon>Methanobacteriota</taxon>
        <taxon>Thermococci</taxon>
        <taxon>Thermococcales</taxon>
        <taxon>Thermococcaceae</taxon>
        <taxon>Thermococcus</taxon>
    </lineage>
</organism>
<proteinExistence type="predicted"/>
<dbReference type="GeneID" id="78446605"/>
<dbReference type="KEGG" id="tko:TK0100"/>
<dbReference type="EMBL" id="AP006878">
    <property type="protein sequence ID" value="BAD84289.1"/>
    <property type="molecule type" value="Genomic_DNA"/>
</dbReference>
<keyword evidence="2" id="KW-1185">Reference proteome</keyword>
<evidence type="ECO:0000313" key="1">
    <source>
        <dbReference type="EMBL" id="BAD84289.1"/>
    </source>
</evidence>
<reference evidence="1 2" key="1">
    <citation type="journal article" date="2005" name="Genome Res.">
        <title>Complete genome sequence of the hyperthermophilic archaeon Thermococcus kodakaraensis KOD1 and comparison with Pyrococcus genomes.</title>
        <authorList>
            <person name="Fukui T."/>
            <person name="Atomi H."/>
            <person name="Kanai T."/>
            <person name="Matsumi R."/>
            <person name="Fujiwara S."/>
            <person name="Imanaka T."/>
        </authorList>
    </citation>
    <scope>NUCLEOTIDE SEQUENCE [LARGE SCALE GENOMIC DNA]</scope>
    <source>
        <strain evidence="2">ATCC BAA-918 / JCM 12380 / KOD1</strain>
    </source>
</reference>
<dbReference type="InParanoid" id="Q5JEI6"/>
<dbReference type="HOGENOM" id="CLU_2056174_0_0_2"/>
<dbReference type="OrthoDB" id="101165at2157"/>
<dbReference type="RefSeq" id="WP_011249055.1">
    <property type="nucleotide sequence ID" value="NC_006624.1"/>
</dbReference>
<dbReference type="Proteomes" id="UP000000536">
    <property type="component" value="Chromosome"/>
</dbReference>
<dbReference type="AlphaFoldDB" id="Q5JEI6"/>
<protein>
    <submittedName>
        <fullName evidence="1">Uncharacterized protein</fullName>
    </submittedName>
</protein>
<evidence type="ECO:0000313" key="2">
    <source>
        <dbReference type="Proteomes" id="UP000000536"/>
    </source>
</evidence>
<dbReference type="PATRIC" id="fig|69014.16.peg.101"/>
<sequence length="119" mass="13615">MNSREVWVKLGEGGLHAHKTNVYAVVRKLKRGGYSFRIVERGFNGYTVSTKTERYESLEALFAEVSPRDLYRALQNHPEPDAKEVWAEELELLKKLLEKPAEKKTITPTRQATLAEVLS</sequence>
<gene>
    <name evidence="1" type="ordered locus">TK0100</name>
</gene>
<dbReference type="STRING" id="69014.TK0100"/>
<dbReference type="eggNOG" id="ENOG502N5PW">
    <property type="taxonomic scope" value="Archaea"/>
</dbReference>
<accession>Q5JEI6</accession>
<name>Q5JEI6_THEKO</name>